<gene>
    <name evidence="1" type="ORF">MOP44_09770</name>
</gene>
<name>A0A9J7BYC1_9BACT</name>
<organism evidence="1 2">
    <name type="scientific">Occallatibacter riparius</name>
    <dbReference type="NCBI Taxonomy" id="1002689"/>
    <lineage>
        <taxon>Bacteria</taxon>
        <taxon>Pseudomonadati</taxon>
        <taxon>Acidobacteriota</taxon>
        <taxon>Terriglobia</taxon>
        <taxon>Terriglobales</taxon>
        <taxon>Acidobacteriaceae</taxon>
        <taxon>Occallatibacter</taxon>
    </lineage>
</organism>
<dbReference type="RefSeq" id="WP_260795858.1">
    <property type="nucleotide sequence ID" value="NZ_CP093313.1"/>
</dbReference>
<keyword evidence="2" id="KW-1185">Reference proteome</keyword>
<dbReference type="KEGG" id="orp:MOP44_09770"/>
<dbReference type="Proteomes" id="UP001059380">
    <property type="component" value="Chromosome"/>
</dbReference>
<evidence type="ECO:0000313" key="1">
    <source>
        <dbReference type="EMBL" id="UWZ86214.1"/>
    </source>
</evidence>
<accession>A0A9J7BYC1</accession>
<evidence type="ECO:0000313" key="2">
    <source>
        <dbReference type="Proteomes" id="UP001059380"/>
    </source>
</evidence>
<sequence length="163" mass="17618">MNVHRGTNGGEAAVSRTAGAAEGAVAAPQVLSFTPMEIPAGPSQPVQLRIALDRAEIQADASAVRRTAHFTDGSIRTLAIHWDKVNRIVAFRRDVLTAPVASVAISDPHNIVVLDEQMHGWPALVEALPNRIALAPTYPEWLTQANSHDPQSSHWTILFRAQP</sequence>
<dbReference type="AlphaFoldDB" id="A0A9J7BYC1"/>
<proteinExistence type="predicted"/>
<dbReference type="EMBL" id="CP093313">
    <property type="protein sequence ID" value="UWZ86214.1"/>
    <property type="molecule type" value="Genomic_DNA"/>
</dbReference>
<reference evidence="1" key="1">
    <citation type="submission" date="2021-04" db="EMBL/GenBank/DDBJ databases">
        <title>Phylogenetic analysis of Acidobacteriaceae.</title>
        <authorList>
            <person name="Qiu L."/>
            <person name="Zhang Q."/>
        </authorList>
    </citation>
    <scope>NUCLEOTIDE SEQUENCE</scope>
    <source>
        <strain evidence="1">DSM 25168</strain>
    </source>
</reference>
<protein>
    <submittedName>
        <fullName evidence="1">Uncharacterized protein</fullName>
    </submittedName>
</protein>